<evidence type="ECO:0000313" key="3">
    <source>
        <dbReference type="Proteomes" id="UP000377595"/>
    </source>
</evidence>
<dbReference type="EMBL" id="BLAF01000030">
    <property type="protein sequence ID" value="GES22346.1"/>
    <property type="molecule type" value="Genomic_DNA"/>
</dbReference>
<proteinExistence type="predicted"/>
<dbReference type="AlphaFoldDB" id="A0A5M3XNM2"/>
<evidence type="ECO:0000256" key="1">
    <source>
        <dbReference type="SAM" id="MobiDB-lite"/>
    </source>
</evidence>
<reference evidence="2 3" key="1">
    <citation type="submission" date="2019-10" db="EMBL/GenBank/DDBJ databases">
        <title>Whole genome shotgun sequence of Acrocarpospora pleiomorpha NBRC 16267.</title>
        <authorList>
            <person name="Ichikawa N."/>
            <person name="Kimura A."/>
            <person name="Kitahashi Y."/>
            <person name="Komaki H."/>
            <person name="Oguchi A."/>
        </authorList>
    </citation>
    <scope>NUCLEOTIDE SEQUENCE [LARGE SCALE GENOMIC DNA]</scope>
    <source>
        <strain evidence="2 3">NBRC 16267</strain>
    </source>
</reference>
<dbReference type="InterPro" id="IPR045654">
    <property type="entry name" value="DUF6395"/>
</dbReference>
<sequence>MRVGWTEAGGDWTLRLRLDPEDELTGVGQDGQRMELVTGACQVSLPADPGHVHPDLRALAAWTIVSPWAKSRITFDRPISAGFARSLAAGWGVDAGPVDDFADRYAGSRAALIYSSGADSIAAATLLPDAPLIHFRRVPHDAVPNRAKHVQSEVLEQLSRQAADRGRDVLVVRSDLEFLTRPWPMFPEHHAVAVGAILLAGAYDLGAVAFGTTLGGRYRIDATRYTPDERQWSAAGPWGRAFEGAGLPMMQPVGGLSEIATMMLARRSPLWDLARWCLLGGPAGPCWRCDKCLRKQLILSALDRRPLDPRITAQADQAGEAFQGEPPYPSQAVIEYGVARLPGADATVFGNVAKRLRPTEAGTAWLERCYRPALDELPERWAAGVRARLADQVEAMSSADEAEVEAWDAERRPSQRDTARSRK</sequence>
<accession>A0A5M3XNM2</accession>
<dbReference type="SUPFAM" id="SSF52402">
    <property type="entry name" value="Adenine nucleotide alpha hydrolases-like"/>
    <property type="match status" value="1"/>
</dbReference>
<dbReference type="Pfam" id="PF19932">
    <property type="entry name" value="DUF6395"/>
    <property type="match status" value="1"/>
</dbReference>
<feature type="region of interest" description="Disordered" evidence="1">
    <location>
        <begin position="397"/>
        <end position="423"/>
    </location>
</feature>
<name>A0A5M3XNM2_9ACTN</name>
<gene>
    <name evidence="2" type="ORF">Aple_052430</name>
</gene>
<dbReference type="RefSeq" id="WP_174889878.1">
    <property type="nucleotide sequence ID" value="NZ_BAAAHM010000015.1"/>
</dbReference>
<comment type="caution">
    <text evidence="2">The sequence shown here is derived from an EMBL/GenBank/DDBJ whole genome shotgun (WGS) entry which is preliminary data.</text>
</comment>
<organism evidence="2 3">
    <name type="scientific">Acrocarpospora pleiomorpha</name>
    <dbReference type="NCBI Taxonomy" id="90975"/>
    <lineage>
        <taxon>Bacteria</taxon>
        <taxon>Bacillati</taxon>
        <taxon>Actinomycetota</taxon>
        <taxon>Actinomycetes</taxon>
        <taxon>Streptosporangiales</taxon>
        <taxon>Streptosporangiaceae</taxon>
        <taxon>Acrocarpospora</taxon>
    </lineage>
</organism>
<feature type="compositionally biased region" description="Basic and acidic residues" evidence="1">
    <location>
        <begin position="408"/>
        <end position="423"/>
    </location>
</feature>
<keyword evidence="3" id="KW-1185">Reference proteome</keyword>
<evidence type="ECO:0000313" key="2">
    <source>
        <dbReference type="EMBL" id="GES22346.1"/>
    </source>
</evidence>
<dbReference type="Proteomes" id="UP000377595">
    <property type="component" value="Unassembled WGS sequence"/>
</dbReference>
<protein>
    <submittedName>
        <fullName evidence="2">Uncharacterized protein</fullName>
    </submittedName>
</protein>